<dbReference type="InterPro" id="IPR014717">
    <property type="entry name" value="Transl_elong_EF1B/ribsomal_bS6"/>
</dbReference>
<accession>A0AA41UI94</accession>
<dbReference type="Gene3D" id="3.30.70.60">
    <property type="match status" value="1"/>
</dbReference>
<dbReference type="InterPro" id="IPR034756">
    <property type="entry name" value="T2SSM_b"/>
</dbReference>
<keyword evidence="3" id="KW-1185">Reference proteome</keyword>
<dbReference type="EMBL" id="JALJRB010000002">
    <property type="protein sequence ID" value="MCJ8499377.1"/>
    <property type="molecule type" value="Genomic_DNA"/>
</dbReference>
<reference evidence="2" key="1">
    <citation type="submission" date="2022-04" db="EMBL/GenBank/DDBJ databases">
        <title>Desulfatitalea alkaliphila sp. nov., a novel anaerobic sulfate-reducing bacterium isolated from terrestrial mud volcano, Taman Peninsula, Russia.</title>
        <authorList>
            <person name="Khomyakova M.A."/>
            <person name="Merkel A.Y."/>
            <person name="Slobodkin A.I."/>
        </authorList>
    </citation>
    <scope>NUCLEOTIDE SEQUENCE</scope>
    <source>
        <strain evidence="2">M08but</strain>
    </source>
</reference>
<comment type="caution">
    <text evidence="2">The sequence shown here is derived from an EMBL/GenBank/DDBJ whole genome shotgun (WGS) entry which is preliminary data.</text>
</comment>
<dbReference type="RefSeq" id="WP_246902645.1">
    <property type="nucleotide sequence ID" value="NZ_JALJRB010000002.1"/>
</dbReference>
<dbReference type="NCBIfam" id="NF040576">
    <property type="entry name" value="T2SS_GspM_XpsM"/>
    <property type="match status" value="1"/>
</dbReference>
<sequence>MPKERKYLLIAGTILLLLGAVYRFYPDLAAYFGGSNESALQMRQLSRYRQAAAERPRLQAQHTALQSRLERAEQILLGAPTPSLGAVDIQNVINDIAYANNLVVESVRVQRTKDAPVEGFLEVPVTVTIKLRIRQLTDLLHRIEAAPQLLAVTDMNLRAAPAGEPDTLNAVITVSGYMPKPENESQSQQRRGASPPPRR</sequence>
<evidence type="ECO:0000256" key="1">
    <source>
        <dbReference type="SAM" id="MobiDB-lite"/>
    </source>
</evidence>
<organism evidence="2 3">
    <name type="scientific">Desulfatitalea alkaliphila</name>
    <dbReference type="NCBI Taxonomy" id="2929485"/>
    <lineage>
        <taxon>Bacteria</taxon>
        <taxon>Pseudomonadati</taxon>
        <taxon>Thermodesulfobacteriota</taxon>
        <taxon>Desulfobacteria</taxon>
        <taxon>Desulfobacterales</taxon>
        <taxon>Desulfosarcinaceae</taxon>
        <taxon>Desulfatitalea</taxon>
    </lineage>
</organism>
<evidence type="ECO:0000313" key="3">
    <source>
        <dbReference type="Proteomes" id="UP001165427"/>
    </source>
</evidence>
<gene>
    <name evidence="2" type="primary">gspM</name>
    <name evidence="2" type="ORF">MRX98_02230</name>
</gene>
<proteinExistence type="predicted"/>
<name>A0AA41UI94_9BACT</name>
<feature type="region of interest" description="Disordered" evidence="1">
    <location>
        <begin position="177"/>
        <end position="199"/>
    </location>
</feature>
<dbReference type="Pfam" id="PF10741">
    <property type="entry name" value="T2SSM_b"/>
    <property type="match status" value="1"/>
</dbReference>
<dbReference type="AlphaFoldDB" id="A0AA41UI94"/>
<dbReference type="Proteomes" id="UP001165427">
    <property type="component" value="Unassembled WGS sequence"/>
</dbReference>
<evidence type="ECO:0000313" key="2">
    <source>
        <dbReference type="EMBL" id="MCJ8499377.1"/>
    </source>
</evidence>
<protein>
    <submittedName>
        <fullName evidence="2">Type II secretion system protein GspM</fullName>
    </submittedName>
</protein>